<gene>
    <name evidence="1" type="ORF">G0Q07_01240</name>
</gene>
<dbReference type="AlphaFoldDB" id="A0A6C0R993"/>
<dbReference type="KEGG" id="drc:G0Q07_01240"/>
<reference evidence="1 2" key="1">
    <citation type="submission" date="2020-02" db="EMBL/GenBank/DDBJ databases">
        <title>Genome sequencing for Draconibacterium sp. strain M1.</title>
        <authorList>
            <person name="Park S.-J."/>
        </authorList>
    </citation>
    <scope>NUCLEOTIDE SEQUENCE [LARGE SCALE GENOMIC DNA]</scope>
    <source>
        <strain evidence="1 2">M1</strain>
    </source>
</reference>
<sequence>MSVSELKKLEIAAFKPKLTKFNLGDLVTEKKADRPELMVVSDLCPIGDIHDENADYCCSWITLRGKIKEKPFKQNELKLSEL</sequence>
<dbReference type="RefSeq" id="WP_163344369.1">
    <property type="nucleotide sequence ID" value="NZ_CP048409.1"/>
</dbReference>
<protein>
    <submittedName>
        <fullName evidence="1">Uncharacterized protein</fullName>
    </submittedName>
</protein>
<evidence type="ECO:0000313" key="2">
    <source>
        <dbReference type="Proteomes" id="UP000474630"/>
    </source>
</evidence>
<accession>A0A6C0R993</accession>
<evidence type="ECO:0000313" key="1">
    <source>
        <dbReference type="EMBL" id="QIA06436.1"/>
    </source>
</evidence>
<dbReference type="EMBL" id="CP048409">
    <property type="protein sequence ID" value="QIA06436.1"/>
    <property type="molecule type" value="Genomic_DNA"/>
</dbReference>
<organism evidence="1 2">
    <name type="scientific">Draconibacterium halophilum</name>
    <dbReference type="NCBI Taxonomy" id="2706887"/>
    <lineage>
        <taxon>Bacteria</taxon>
        <taxon>Pseudomonadati</taxon>
        <taxon>Bacteroidota</taxon>
        <taxon>Bacteroidia</taxon>
        <taxon>Marinilabiliales</taxon>
        <taxon>Prolixibacteraceae</taxon>
        <taxon>Draconibacterium</taxon>
    </lineage>
</organism>
<proteinExistence type="predicted"/>
<dbReference type="Proteomes" id="UP000474630">
    <property type="component" value="Chromosome"/>
</dbReference>
<name>A0A6C0R993_9BACT</name>
<keyword evidence="2" id="KW-1185">Reference proteome</keyword>